<reference evidence="3" key="1">
    <citation type="submission" date="2015-07" db="EMBL/GenBank/DDBJ databases">
        <authorList>
            <person name="Rodrigo-Torres Lidia"/>
            <person name="Arahal R.David."/>
        </authorList>
    </citation>
    <scope>NUCLEOTIDE SEQUENCE [LARGE SCALE GENOMIC DNA]</scope>
    <source>
        <strain evidence="3">CECT 5096</strain>
    </source>
</reference>
<organism evidence="2 3">
    <name type="scientific">Roseibium album</name>
    <dbReference type="NCBI Taxonomy" id="311410"/>
    <lineage>
        <taxon>Bacteria</taxon>
        <taxon>Pseudomonadati</taxon>
        <taxon>Pseudomonadota</taxon>
        <taxon>Alphaproteobacteria</taxon>
        <taxon>Hyphomicrobiales</taxon>
        <taxon>Stappiaceae</taxon>
        <taxon>Roseibium</taxon>
    </lineage>
</organism>
<evidence type="ECO:0000256" key="1">
    <source>
        <dbReference type="SAM" id="MobiDB-lite"/>
    </source>
</evidence>
<protein>
    <submittedName>
        <fullName evidence="2">Uncharacterized protein</fullName>
    </submittedName>
</protein>
<feature type="region of interest" description="Disordered" evidence="1">
    <location>
        <begin position="17"/>
        <end position="36"/>
    </location>
</feature>
<accession>A0A0M6ZP96</accession>
<dbReference type="AlphaFoldDB" id="A0A0M6ZP96"/>
<gene>
    <name evidence="2" type="ORF">LA5096_00245</name>
</gene>
<name>A0A0M6ZP96_9HYPH</name>
<sequence length="63" mass="6870">MNILLEDLKTAMNQERRNKLARNSRPNRGPQVAGSLESQYKPVGIAALTAASLCTSVRATTKK</sequence>
<keyword evidence="3" id="KW-1185">Reference proteome</keyword>
<dbReference type="Proteomes" id="UP000049983">
    <property type="component" value="Unassembled WGS sequence"/>
</dbReference>
<evidence type="ECO:0000313" key="2">
    <source>
        <dbReference type="EMBL" id="CTQ64061.1"/>
    </source>
</evidence>
<proteinExistence type="predicted"/>
<dbReference type="EMBL" id="CXWC01000001">
    <property type="protein sequence ID" value="CTQ64061.1"/>
    <property type="molecule type" value="Genomic_DNA"/>
</dbReference>
<evidence type="ECO:0000313" key="3">
    <source>
        <dbReference type="Proteomes" id="UP000049983"/>
    </source>
</evidence>
<dbReference type="RefSeq" id="WP_055116072.1">
    <property type="nucleotide sequence ID" value="NZ_CANMGD010000006.1"/>
</dbReference>